<sequence>MNMKNVKKVGGIGGFMCNSQDSTAVVCMNGDPLSVIVPKRQIHRSSSSSLVDHSMLMMNNTNYSKLIDSRRRGLSLGDRRSVTLSSALRRDREYDRECLPPRPTLVAPQPGFQEVVMRVSIHCQGCAGKLKKHLSKMEGVTSFSIDLETKRVTVMGHVTPVGVLESISKVKKAEFWPYLRSQLSINDSRNFATAQLATEFNPVYAMVQCRNYLSRFDCLECFDVARAELGECLSSDGGRIIYDGCFLRYASHDFFDQATLPGDVAFCGNTTVSWRLVNEFGTSVNQLVSDIVAATPRIDGFFAASNRQVVSGGTTVYAIAQCVLSLSQTGCKNCLSTAHNHLRRCPPYAEGRAIDAGCFLRYSDRPFFDGNQTTNLTLFLRKGEKGTLKAYAIVLISGSILFSVMACSLCMYKIMHRGKILNFVIEGKLPDGQEVAVKRLSRSSEQGSVEFKNELKVISKLQHRNLVRILGFCIDHDEKMLLYELMPHKSLDAYLFGMEIVEGRQGVGVYGSHIGRIISSTKTAE</sequence>
<evidence type="ECO:0000259" key="12">
    <source>
        <dbReference type="PROSITE" id="PS51473"/>
    </source>
</evidence>
<dbReference type="InterPro" id="IPR006121">
    <property type="entry name" value="HMA_dom"/>
</dbReference>
<keyword evidence="6 13" id="KW-0418">Kinase</keyword>
<evidence type="ECO:0000256" key="4">
    <source>
        <dbReference type="ARBA" id="ARBA00022737"/>
    </source>
</evidence>
<feature type="non-terminal residue" evidence="13">
    <location>
        <position position="1"/>
    </location>
</feature>
<evidence type="ECO:0000256" key="8">
    <source>
        <dbReference type="ARBA" id="ARBA00023170"/>
    </source>
</evidence>
<keyword evidence="3" id="KW-0732">Signal</keyword>
<evidence type="ECO:0000313" key="14">
    <source>
        <dbReference type="Proteomes" id="UP000554482"/>
    </source>
</evidence>
<dbReference type="InterPro" id="IPR011009">
    <property type="entry name" value="Kinase-like_dom_sf"/>
</dbReference>
<dbReference type="Gene3D" id="3.30.70.100">
    <property type="match status" value="1"/>
</dbReference>
<evidence type="ECO:0000259" key="11">
    <source>
        <dbReference type="PROSITE" id="PS50846"/>
    </source>
</evidence>
<keyword evidence="9" id="KW-0812">Transmembrane</keyword>
<dbReference type="InterPro" id="IPR001245">
    <property type="entry name" value="Ser-Thr/Tyr_kinase_cat_dom"/>
</dbReference>
<accession>A0A7J6VU54</accession>
<gene>
    <name evidence="13" type="ORF">FRX31_022166</name>
</gene>
<dbReference type="SUPFAM" id="SSF56112">
    <property type="entry name" value="Protein kinase-like (PK-like)"/>
    <property type="match status" value="1"/>
</dbReference>
<dbReference type="FunFam" id="3.30.430.20:FF:000015">
    <property type="entry name" value="Cysteine-rich receptor-like protein kinase 3"/>
    <property type="match status" value="1"/>
</dbReference>
<feature type="domain" description="Protein kinase" evidence="10">
    <location>
        <begin position="409"/>
        <end position="525"/>
    </location>
</feature>
<evidence type="ECO:0000313" key="13">
    <source>
        <dbReference type="EMBL" id="KAF5188247.1"/>
    </source>
</evidence>
<evidence type="ECO:0000259" key="10">
    <source>
        <dbReference type="PROSITE" id="PS50011"/>
    </source>
</evidence>
<dbReference type="SUPFAM" id="SSF55008">
    <property type="entry name" value="HMA, heavy metal-associated domain"/>
    <property type="match status" value="1"/>
</dbReference>
<evidence type="ECO:0000256" key="6">
    <source>
        <dbReference type="ARBA" id="ARBA00022777"/>
    </source>
</evidence>
<evidence type="ECO:0000256" key="3">
    <source>
        <dbReference type="ARBA" id="ARBA00022729"/>
    </source>
</evidence>
<keyword evidence="4" id="KW-0677">Repeat</keyword>
<proteinExistence type="predicted"/>
<feature type="transmembrane region" description="Helical" evidence="9">
    <location>
        <begin position="390"/>
        <end position="412"/>
    </location>
</feature>
<keyword evidence="2" id="KW-0808">Transferase</keyword>
<dbReference type="AlphaFoldDB" id="A0A7J6VU54"/>
<dbReference type="InterPro" id="IPR000719">
    <property type="entry name" value="Prot_kinase_dom"/>
</dbReference>
<dbReference type="Gene3D" id="3.30.200.20">
    <property type="entry name" value="Phosphorylase Kinase, domain 1"/>
    <property type="match status" value="1"/>
</dbReference>
<evidence type="ECO:0000256" key="7">
    <source>
        <dbReference type="ARBA" id="ARBA00022840"/>
    </source>
</evidence>
<keyword evidence="9" id="KW-1133">Transmembrane helix</keyword>
<dbReference type="PROSITE" id="PS50011">
    <property type="entry name" value="PROTEIN_KINASE_DOM"/>
    <property type="match status" value="1"/>
</dbReference>
<dbReference type="Gene3D" id="3.30.430.20">
    <property type="entry name" value="Gnk2 domain, C-X8-C-X2-C motif"/>
    <property type="match status" value="2"/>
</dbReference>
<dbReference type="Pfam" id="PF07714">
    <property type="entry name" value="PK_Tyr_Ser-Thr"/>
    <property type="match status" value="1"/>
</dbReference>
<dbReference type="GO" id="GO:0004674">
    <property type="term" value="F:protein serine/threonine kinase activity"/>
    <property type="evidence" value="ECO:0007669"/>
    <property type="project" value="UniProtKB-KW"/>
</dbReference>
<dbReference type="EMBL" id="JABWDY010027000">
    <property type="protein sequence ID" value="KAF5188247.1"/>
    <property type="molecule type" value="Genomic_DNA"/>
</dbReference>
<dbReference type="CDD" id="cd00371">
    <property type="entry name" value="HMA"/>
    <property type="match status" value="1"/>
</dbReference>
<protein>
    <submittedName>
        <fullName evidence="13">Cysteine-rich receptor-like protein kinase</fullName>
    </submittedName>
</protein>
<feature type="domain" description="Gnk2-homologous" evidence="12">
    <location>
        <begin position="149"/>
        <end position="254"/>
    </location>
</feature>
<evidence type="ECO:0000256" key="1">
    <source>
        <dbReference type="ARBA" id="ARBA00022527"/>
    </source>
</evidence>
<dbReference type="GO" id="GO:0046872">
    <property type="term" value="F:metal ion binding"/>
    <property type="evidence" value="ECO:0007669"/>
    <property type="project" value="InterPro"/>
</dbReference>
<keyword evidence="14" id="KW-1185">Reference proteome</keyword>
<keyword evidence="8 13" id="KW-0675">Receptor</keyword>
<dbReference type="FunFam" id="3.30.200.20:FF:000924">
    <property type="entry name" value="Uncharacterized protein"/>
    <property type="match status" value="1"/>
</dbReference>
<dbReference type="Proteomes" id="UP000554482">
    <property type="component" value="Unassembled WGS sequence"/>
</dbReference>
<reference evidence="13 14" key="1">
    <citation type="submission" date="2020-06" db="EMBL/GenBank/DDBJ databases">
        <title>Transcriptomic and genomic resources for Thalictrum thalictroides and T. hernandezii: Facilitating candidate gene discovery in an emerging model plant lineage.</title>
        <authorList>
            <person name="Arias T."/>
            <person name="Riano-Pachon D.M."/>
            <person name="Di Stilio V.S."/>
        </authorList>
    </citation>
    <scope>NUCLEOTIDE SEQUENCE [LARGE SCALE GENOMIC DNA]</scope>
    <source>
        <strain evidence="14">cv. WT478/WT964</strain>
        <tissue evidence="13">Leaves</tissue>
    </source>
</reference>
<dbReference type="InterPro" id="IPR036163">
    <property type="entry name" value="HMA_dom_sf"/>
</dbReference>
<dbReference type="Pfam" id="PF01657">
    <property type="entry name" value="Stress-antifung"/>
    <property type="match status" value="2"/>
</dbReference>
<dbReference type="PROSITE" id="PS51473">
    <property type="entry name" value="GNK2"/>
    <property type="match status" value="2"/>
</dbReference>
<comment type="caution">
    <text evidence="13">The sequence shown here is derived from an EMBL/GenBank/DDBJ whole genome shotgun (WGS) entry which is preliminary data.</text>
</comment>
<dbReference type="OrthoDB" id="689350at2759"/>
<dbReference type="GO" id="GO:0005524">
    <property type="term" value="F:ATP binding"/>
    <property type="evidence" value="ECO:0007669"/>
    <property type="project" value="UniProtKB-KW"/>
</dbReference>
<dbReference type="CDD" id="cd23509">
    <property type="entry name" value="Gnk2-like"/>
    <property type="match status" value="2"/>
</dbReference>
<keyword evidence="9" id="KW-0472">Membrane</keyword>
<feature type="domain" description="HMA" evidence="11">
    <location>
        <begin position="112"/>
        <end position="178"/>
    </location>
</feature>
<dbReference type="InterPro" id="IPR002902">
    <property type="entry name" value="GNK2"/>
</dbReference>
<evidence type="ECO:0000256" key="2">
    <source>
        <dbReference type="ARBA" id="ARBA00022679"/>
    </source>
</evidence>
<name>A0A7J6VU54_THATH</name>
<keyword evidence="5" id="KW-0547">Nucleotide-binding</keyword>
<dbReference type="InterPro" id="IPR052059">
    <property type="entry name" value="CR_Ser/Thr_kinase"/>
</dbReference>
<dbReference type="Pfam" id="PF00403">
    <property type="entry name" value="HMA"/>
    <property type="match status" value="1"/>
</dbReference>
<organism evidence="13 14">
    <name type="scientific">Thalictrum thalictroides</name>
    <name type="common">Rue-anemone</name>
    <name type="synonym">Anemone thalictroides</name>
    <dbReference type="NCBI Taxonomy" id="46969"/>
    <lineage>
        <taxon>Eukaryota</taxon>
        <taxon>Viridiplantae</taxon>
        <taxon>Streptophyta</taxon>
        <taxon>Embryophyta</taxon>
        <taxon>Tracheophyta</taxon>
        <taxon>Spermatophyta</taxon>
        <taxon>Magnoliopsida</taxon>
        <taxon>Ranunculales</taxon>
        <taxon>Ranunculaceae</taxon>
        <taxon>Thalictroideae</taxon>
        <taxon>Thalictrum</taxon>
    </lineage>
</organism>
<feature type="domain" description="Gnk2-homologous" evidence="12">
    <location>
        <begin position="262"/>
        <end position="367"/>
    </location>
</feature>
<dbReference type="PROSITE" id="PS50846">
    <property type="entry name" value="HMA_2"/>
    <property type="match status" value="1"/>
</dbReference>
<keyword evidence="7" id="KW-0067">ATP-binding</keyword>
<dbReference type="InterPro" id="IPR038408">
    <property type="entry name" value="GNK2_sf"/>
</dbReference>
<dbReference type="PANTHER" id="PTHR47973">
    <property type="entry name" value="CYSTEINE-RICH RECEPTOR-LIKE PROTEIN KINASE 3"/>
    <property type="match status" value="1"/>
</dbReference>
<evidence type="ECO:0000256" key="5">
    <source>
        <dbReference type="ARBA" id="ARBA00022741"/>
    </source>
</evidence>
<keyword evidence="1" id="KW-0723">Serine/threonine-protein kinase</keyword>
<evidence type="ECO:0000256" key="9">
    <source>
        <dbReference type="SAM" id="Phobius"/>
    </source>
</evidence>